<dbReference type="SUPFAM" id="SSF53474">
    <property type="entry name" value="alpha/beta-Hydrolases"/>
    <property type="match status" value="1"/>
</dbReference>
<evidence type="ECO:0000256" key="3">
    <source>
        <dbReference type="ARBA" id="ARBA00022801"/>
    </source>
</evidence>
<reference evidence="7 8" key="1">
    <citation type="submission" date="2016-01" db="EMBL/GenBank/DDBJ databases">
        <title>Janibacter melonis strain CD11_4 genome sequencing and assembly.</title>
        <authorList>
            <person name="Nair G.R."/>
            <person name="Kaur G."/>
            <person name="Chander A.M."/>
            <person name="Mayilraj S."/>
        </authorList>
    </citation>
    <scope>NUCLEOTIDE SEQUENCE [LARGE SCALE GENOMIC DNA]</scope>
    <source>
        <strain evidence="7 8">CD11-4</strain>
    </source>
</reference>
<comment type="similarity">
    <text evidence="1">Belongs to the peptidase S33 family.</text>
</comment>
<dbReference type="STRING" id="262209.AWH69_05640"/>
<protein>
    <submittedName>
        <fullName evidence="7">Proteinase</fullName>
    </submittedName>
</protein>
<sequence length="509" mass="54061">MSRPLLARLVATGAASALLLSGCSFLPGQDEPTAADPSATVPPQGQEDLARYYEQDLSWGECEGGAEGECSELEVPVDYDDPEGETLKVAVLKVAAKRKKQGSLVVNPGGPGGSGTEYASYADYVVSGDVRDRFDVVGFDPRGVGRSAPVDCLDDGALDDFLGQDPTPDDAAEEQALVDSGKAMGQGCEQKSGTVAPHVSTPEAARDMDVLRAALGESQLTYLGKSYGTYLGATYAELFPDKVGRFVLDGVVAPDLTTAEMNIGQAKGFDTATRAWARSCAEDDCALGSTEDEVIKTMQGILDDLDESPIPGAGDLELTEGWASLGIAQAMYDQGAWSTLTDALVAVQGGDGKDLMQLAFQYADRNPDGQYAGNIMEVIYAVNCLDHPEPEGDEREQMIEQAKQDAPIWGEVIAGGSGPCASWPYEPVVEPHTISAKGAAPILVIGTTRDPATPYEWAQRLHDQLDESRLVTHEGDGHTAYMRQNSCVDSAVDDFWLTGELPEQDITCS</sequence>
<dbReference type="EMBL" id="LQZG01000002">
    <property type="protein sequence ID" value="OAB87549.1"/>
    <property type="molecule type" value="Genomic_DNA"/>
</dbReference>
<feature type="signal peptide" evidence="4">
    <location>
        <begin position="1"/>
        <end position="26"/>
    </location>
</feature>
<dbReference type="Proteomes" id="UP000076976">
    <property type="component" value="Unassembled WGS sequence"/>
</dbReference>
<accession>A0A176QCP6</accession>
<evidence type="ECO:0000256" key="1">
    <source>
        <dbReference type="ARBA" id="ARBA00010088"/>
    </source>
</evidence>
<dbReference type="PROSITE" id="PS51257">
    <property type="entry name" value="PROKAR_LIPOPROTEIN"/>
    <property type="match status" value="1"/>
</dbReference>
<evidence type="ECO:0000259" key="5">
    <source>
        <dbReference type="Pfam" id="PF00561"/>
    </source>
</evidence>
<dbReference type="PANTHER" id="PTHR43248:SF29">
    <property type="entry name" value="TRIPEPTIDYL AMINOPEPTIDASE"/>
    <property type="match status" value="1"/>
</dbReference>
<dbReference type="InterPro" id="IPR029058">
    <property type="entry name" value="AB_hydrolase_fold"/>
</dbReference>
<comment type="caution">
    <text evidence="7">The sequence shown here is derived from an EMBL/GenBank/DDBJ whole genome shotgun (WGS) entry which is preliminary data.</text>
</comment>
<dbReference type="RefSeq" id="WP_068272990.1">
    <property type="nucleotide sequence ID" value="NZ_LQZG01000002.1"/>
</dbReference>
<proteinExistence type="inferred from homology"/>
<evidence type="ECO:0000256" key="2">
    <source>
        <dbReference type="ARBA" id="ARBA00022729"/>
    </source>
</evidence>
<dbReference type="InterPro" id="IPR051601">
    <property type="entry name" value="Serine_prot/Carboxylest_S33"/>
</dbReference>
<evidence type="ECO:0000259" key="6">
    <source>
        <dbReference type="Pfam" id="PF08386"/>
    </source>
</evidence>
<dbReference type="Pfam" id="PF00561">
    <property type="entry name" value="Abhydrolase_1"/>
    <property type="match status" value="1"/>
</dbReference>
<dbReference type="PANTHER" id="PTHR43248">
    <property type="entry name" value="2-SUCCINYL-6-HYDROXY-2,4-CYCLOHEXADIENE-1-CARBOXYLATE SYNTHASE"/>
    <property type="match status" value="1"/>
</dbReference>
<keyword evidence="3" id="KW-0378">Hydrolase</keyword>
<organism evidence="7 8">
    <name type="scientific">Janibacter melonis</name>
    <dbReference type="NCBI Taxonomy" id="262209"/>
    <lineage>
        <taxon>Bacteria</taxon>
        <taxon>Bacillati</taxon>
        <taxon>Actinomycetota</taxon>
        <taxon>Actinomycetes</taxon>
        <taxon>Micrococcales</taxon>
        <taxon>Intrasporangiaceae</taxon>
        <taxon>Janibacter</taxon>
    </lineage>
</organism>
<evidence type="ECO:0000256" key="4">
    <source>
        <dbReference type="SAM" id="SignalP"/>
    </source>
</evidence>
<name>A0A176QCP6_9MICO</name>
<dbReference type="InterPro" id="IPR013595">
    <property type="entry name" value="Pept_S33_TAP-like_C"/>
</dbReference>
<dbReference type="AlphaFoldDB" id="A0A176QCP6"/>
<keyword evidence="2 4" id="KW-0732">Signal</keyword>
<gene>
    <name evidence="7" type="ORF">AWH69_05640</name>
</gene>
<keyword evidence="8" id="KW-1185">Reference proteome</keyword>
<evidence type="ECO:0000313" key="7">
    <source>
        <dbReference type="EMBL" id="OAB87549.1"/>
    </source>
</evidence>
<dbReference type="InterPro" id="IPR000073">
    <property type="entry name" value="AB_hydrolase_1"/>
</dbReference>
<evidence type="ECO:0000313" key="8">
    <source>
        <dbReference type="Proteomes" id="UP000076976"/>
    </source>
</evidence>
<dbReference type="GO" id="GO:0016787">
    <property type="term" value="F:hydrolase activity"/>
    <property type="evidence" value="ECO:0007669"/>
    <property type="project" value="UniProtKB-KW"/>
</dbReference>
<dbReference type="Gene3D" id="3.40.50.1820">
    <property type="entry name" value="alpha/beta hydrolase"/>
    <property type="match status" value="1"/>
</dbReference>
<feature type="chain" id="PRO_5038529527" evidence="4">
    <location>
        <begin position="27"/>
        <end position="509"/>
    </location>
</feature>
<feature type="domain" description="AB hydrolase-1" evidence="5">
    <location>
        <begin position="104"/>
        <end position="286"/>
    </location>
</feature>
<feature type="domain" description="Peptidase S33 tripeptidyl aminopeptidase-like C-terminal" evidence="6">
    <location>
        <begin position="407"/>
        <end position="508"/>
    </location>
</feature>
<dbReference type="Pfam" id="PF08386">
    <property type="entry name" value="Abhydrolase_4"/>
    <property type="match status" value="1"/>
</dbReference>